<evidence type="ECO:0000313" key="2">
    <source>
        <dbReference type="Proteomes" id="UP001055072"/>
    </source>
</evidence>
<name>A0ACB8UB84_9APHY</name>
<accession>A0ACB8UB84</accession>
<protein>
    <submittedName>
        <fullName evidence="1">tRNA A64-2'-O-ribosylphosphate transferase</fullName>
    </submittedName>
</protein>
<comment type="caution">
    <text evidence="1">The sequence shown here is derived from an EMBL/GenBank/DDBJ whole genome shotgun (WGS) entry which is preliminary data.</text>
</comment>
<keyword evidence="1" id="KW-0808">Transferase</keyword>
<dbReference type="Proteomes" id="UP001055072">
    <property type="component" value="Unassembled WGS sequence"/>
</dbReference>
<proteinExistence type="predicted"/>
<reference evidence="1" key="1">
    <citation type="journal article" date="2021" name="Environ. Microbiol.">
        <title>Gene family expansions and transcriptome signatures uncover fungal adaptations to wood decay.</title>
        <authorList>
            <person name="Hage H."/>
            <person name="Miyauchi S."/>
            <person name="Viragh M."/>
            <person name="Drula E."/>
            <person name="Min B."/>
            <person name="Chaduli D."/>
            <person name="Navarro D."/>
            <person name="Favel A."/>
            <person name="Norest M."/>
            <person name="Lesage-Meessen L."/>
            <person name="Balint B."/>
            <person name="Merenyi Z."/>
            <person name="de Eugenio L."/>
            <person name="Morin E."/>
            <person name="Martinez A.T."/>
            <person name="Baldrian P."/>
            <person name="Stursova M."/>
            <person name="Martinez M.J."/>
            <person name="Novotny C."/>
            <person name="Magnuson J.K."/>
            <person name="Spatafora J.W."/>
            <person name="Maurice S."/>
            <person name="Pangilinan J."/>
            <person name="Andreopoulos W."/>
            <person name="LaButti K."/>
            <person name="Hundley H."/>
            <person name="Na H."/>
            <person name="Kuo A."/>
            <person name="Barry K."/>
            <person name="Lipzen A."/>
            <person name="Henrissat B."/>
            <person name="Riley R."/>
            <person name="Ahrendt S."/>
            <person name="Nagy L.G."/>
            <person name="Grigoriev I.V."/>
            <person name="Martin F."/>
            <person name="Rosso M.N."/>
        </authorList>
    </citation>
    <scope>NUCLEOTIDE SEQUENCE</scope>
    <source>
        <strain evidence="1">CBS 384.51</strain>
    </source>
</reference>
<keyword evidence="2" id="KW-1185">Reference proteome</keyword>
<sequence length="505" mass="56611">MATSIVRDSATSYHAQALAELRKESLDLFNRLHSIAEDTEFVNSVHNHYEDIPIIPNLRCGAWYVNPCAISEQPAYFKSTDGHFNNWSFNLRRPNIHLLDAIDRCKGLIIVDSTRAGKRIPDALSKTVPLWCAVINRAIKAKYRIQDHWDTSLYTPPGVVSAQEHSQIEHKLDHWANQLLHSTYSLPTLERPLRPLWITPASESWPRVFEAEKRTFHPVICVSASRQVEDGLERRTNGFAYVQGSGDDHELWGQGLTPSIFWQHKERLLFSKRYDLQDLVTELVSTKPSDGGHHYNSNSSTPVGHVQGRIVICLVSELPIPSIEDKSLVSASNSTAYVVISENTPTPTEQRNPATCDDLVNAVLRLHLPPGKRGQHTFLDSVLPQSLPFIDAHLARGNDSTIYICCDTGKDASVGVALTALQLFFDDEGLYVPDTERAARLSKPSKKSISKRLQWIISSRVQANPSRATLKRVNEFLMTPASFRKESVSRVQGKLETSTPGVERG</sequence>
<dbReference type="EMBL" id="MU274905">
    <property type="protein sequence ID" value="KAI0091657.1"/>
    <property type="molecule type" value="Genomic_DNA"/>
</dbReference>
<organism evidence="1 2">
    <name type="scientific">Irpex rosettiformis</name>
    <dbReference type="NCBI Taxonomy" id="378272"/>
    <lineage>
        <taxon>Eukaryota</taxon>
        <taxon>Fungi</taxon>
        <taxon>Dikarya</taxon>
        <taxon>Basidiomycota</taxon>
        <taxon>Agaricomycotina</taxon>
        <taxon>Agaricomycetes</taxon>
        <taxon>Polyporales</taxon>
        <taxon>Irpicaceae</taxon>
        <taxon>Irpex</taxon>
    </lineage>
</organism>
<gene>
    <name evidence="1" type="ORF">BDY19DRAFT_1067087</name>
</gene>
<evidence type="ECO:0000313" key="1">
    <source>
        <dbReference type="EMBL" id="KAI0091657.1"/>
    </source>
</evidence>